<accession>A0A0B6ZD23</accession>
<sequence>MPHYALQEHEHNSERNHGGGVNCYQLPNLLCYQWVIPLYSSLPGSLFVSPLFFILCGFQSSACLAI</sequence>
<reference evidence="1" key="1">
    <citation type="submission" date="2014-12" db="EMBL/GenBank/DDBJ databases">
        <title>Insight into the proteome of Arion vulgaris.</title>
        <authorList>
            <person name="Aradska J."/>
            <person name="Bulat T."/>
            <person name="Smidak R."/>
            <person name="Sarate P."/>
            <person name="Gangsoo J."/>
            <person name="Sialana F."/>
            <person name="Bilban M."/>
            <person name="Lubec G."/>
        </authorList>
    </citation>
    <scope>NUCLEOTIDE SEQUENCE</scope>
    <source>
        <tissue evidence="1">Skin</tissue>
    </source>
</reference>
<proteinExistence type="predicted"/>
<gene>
    <name evidence="1" type="primary">ORF58407</name>
</gene>
<dbReference type="AlphaFoldDB" id="A0A0B6ZD23"/>
<dbReference type="EMBL" id="HACG01019497">
    <property type="protein sequence ID" value="CEK66362.1"/>
    <property type="molecule type" value="Transcribed_RNA"/>
</dbReference>
<evidence type="ECO:0000313" key="1">
    <source>
        <dbReference type="EMBL" id="CEK66362.1"/>
    </source>
</evidence>
<protein>
    <submittedName>
        <fullName evidence="1">Uncharacterized protein</fullName>
    </submittedName>
</protein>
<name>A0A0B6ZD23_9EUPU</name>
<organism evidence="1">
    <name type="scientific">Arion vulgaris</name>
    <dbReference type="NCBI Taxonomy" id="1028688"/>
    <lineage>
        <taxon>Eukaryota</taxon>
        <taxon>Metazoa</taxon>
        <taxon>Spiralia</taxon>
        <taxon>Lophotrochozoa</taxon>
        <taxon>Mollusca</taxon>
        <taxon>Gastropoda</taxon>
        <taxon>Heterobranchia</taxon>
        <taxon>Euthyneura</taxon>
        <taxon>Panpulmonata</taxon>
        <taxon>Eupulmonata</taxon>
        <taxon>Stylommatophora</taxon>
        <taxon>Helicina</taxon>
        <taxon>Arionoidea</taxon>
        <taxon>Arionidae</taxon>
        <taxon>Arion</taxon>
    </lineage>
</organism>